<feature type="compositionally biased region" description="Low complexity" evidence="2">
    <location>
        <begin position="27"/>
        <end position="48"/>
    </location>
</feature>
<evidence type="ECO:0000313" key="4">
    <source>
        <dbReference type="Proteomes" id="UP000669133"/>
    </source>
</evidence>
<feature type="region of interest" description="Disordered" evidence="2">
    <location>
        <begin position="1"/>
        <end position="59"/>
    </location>
</feature>
<feature type="coiled-coil region" evidence="1">
    <location>
        <begin position="137"/>
        <end position="164"/>
    </location>
</feature>
<proteinExistence type="predicted"/>
<dbReference type="AlphaFoldDB" id="A0A8H8D964"/>
<organism evidence="3 4">
    <name type="scientific">Candida metapsilosis</name>
    <dbReference type="NCBI Taxonomy" id="273372"/>
    <lineage>
        <taxon>Eukaryota</taxon>
        <taxon>Fungi</taxon>
        <taxon>Dikarya</taxon>
        <taxon>Ascomycota</taxon>
        <taxon>Saccharomycotina</taxon>
        <taxon>Pichiomycetes</taxon>
        <taxon>Debaryomycetaceae</taxon>
        <taxon>Candida/Lodderomyces clade</taxon>
        <taxon>Candida</taxon>
    </lineage>
</organism>
<dbReference type="RefSeq" id="XP_067546979.1">
    <property type="nucleotide sequence ID" value="XM_067694681.1"/>
</dbReference>
<dbReference type="GeneID" id="93654128"/>
<dbReference type="OrthoDB" id="21221at2759"/>
<accession>A0A8H8D964</accession>
<sequence length="285" mass="33433">MSFDNPQSCDNTVDSNQVNSSYGSEYQSFNWQQQQQPQQNQPHTQQSQSLNYPYQSDHTPMKLWNQSYTHSNYKPNPFQPLAKDAQEESDVYFERRPSIQYSTNKYLKNNMLSAPSYVPYGNRFPMTPNSVTKAADDDDLKEEVQKLKNELILKNQMIKNLTDQINVMIKNKNNRGYYETKEDDTRSYKLPQNHYQLFQDLSKTLQEKCQELDDANQRMEIILVANHHTGYDVEELSHKLLYKMNQLQTENDELVKMVSMSNKSSLLVEIGMLKQQVAELKEKSK</sequence>
<dbReference type="EMBL" id="JAEOAQ010000007">
    <property type="protein sequence ID" value="KAG5417863.1"/>
    <property type="molecule type" value="Genomic_DNA"/>
</dbReference>
<evidence type="ECO:0000313" key="3">
    <source>
        <dbReference type="EMBL" id="KAG5417863.1"/>
    </source>
</evidence>
<gene>
    <name evidence="3" type="ORF">I9W82_005499</name>
</gene>
<dbReference type="Proteomes" id="UP000669133">
    <property type="component" value="Unassembled WGS sequence"/>
</dbReference>
<evidence type="ECO:0000256" key="1">
    <source>
        <dbReference type="SAM" id="Coils"/>
    </source>
</evidence>
<feature type="compositionally biased region" description="Polar residues" evidence="2">
    <location>
        <begin position="1"/>
        <end position="26"/>
    </location>
</feature>
<reference evidence="3 4" key="1">
    <citation type="submission" date="2020-12" db="EMBL/GenBank/DDBJ databases">
        <title>Effect of drift, selection, and recombination on the evolution of hybrid genomes in Candida yeast pathogens.</title>
        <authorList>
            <person name="Mixao V."/>
            <person name="Ksiezopolska E."/>
            <person name="Saus E."/>
            <person name="Boekhout T."/>
            <person name="Gacser A."/>
            <person name="Gabaldon T."/>
        </authorList>
    </citation>
    <scope>NUCLEOTIDE SEQUENCE [LARGE SCALE GENOMIC DNA]</scope>
    <source>
        <strain evidence="3 4">BP57</strain>
    </source>
</reference>
<keyword evidence="1" id="KW-0175">Coiled coil</keyword>
<name>A0A8H8D964_9ASCO</name>
<comment type="caution">
    <text evidence="3">The sequence shown here is derived from an EMBL/GenBank/DDBJ whole genome shotgun (WGS) entry which is preliminary data.</text>
</comment>
<evidence type="ECO:0000256" key="2">
    <source>
        <dbReference type="SAM" id="MobiDB-lite"/>
    </source>
</evidence>
<keyword evidence="4" id="KW-1185">Reference proteome</keyword>
<feature type="compositionally biased region" description="Polar residues" evidence="2">
    <location>
        <begin position="49"/>
        <end position="59"/>
    </location>
</feature>
<protein>
    <submittedName>
        <fullName evidence="3">MUM2</fullName>
    </submittedName>
</protein>